<dbReference type="OrthoDB" id="3246510at2759"/>
<dbReference type="AlphaFoldDB" id="A0A165HD92"/>
<accession>A0A165HD92</accession>
<feature type="compositionally biased region" description="Basic and acidic residues" evidence="2">
    <location>
        <begin position="91"/>
        <end position="100"/>
    </location>
</feature>
<gene>
    <name evidence="3" type="ORF">CALCODRAFT_209305</name>
</gene>
<feature type="coiled-coil region" evidence="1">
    <location>
        <begin position="330"/>
        <end position="512"/>
    </location>
</feature>
<feature type="coiled-coil region" evidence="1">
    <location>
        <begin position="717"/>
        <end position="751"/>
    </location>
</feature>
<evidence type="ECO:0000256" key="2">
    <source>
        <dbReference type="SAM" id="MobiDB-lite"/>
    </source>
</evidence>
<feature type="compositionally biased region" description="Low complexity" evidence="2">
    <location>
        <begin position="755"/>
        <end position="767"/>
    </location>
</feature>
<feature type="coiled-coil region" evidence="1">
    <location>
        <begin position="591"/>
        <end position="667"/>
    </location>
</feature>
<name>A0A165HD92_9BASI</name>
<dbReference type="STRING" id="1353952.A0A165HD92"/>
<feature type="coiled-coil region" evidence="1">
    <location>
        <begin position="231"/>
        <end position="258"/>
    </location>
</feature>
<proteinExistence type="predicted"/>
<feature type="compositionally biased region" description="Basic and acidic residues" evidence="2">
    <location>
        <begin position="35"/>
        <end position="46"/>
    </location>
</feature>
<feature type="coiled-coil region" evidence="1">
    <location>
        <begin position="538"/>
        <end position="565"/>
    </location>
</feature>
<feature type="compositionally biased region" description="Basic and acidic residues" evidence="2">
    <location>
        <begin position="1"/>
        <end position="10"/>
    </location>
</feature>
<feature type="compositionally biased region" description="Basic and acidic residues" evidence="2">
    <location>
        <begin position="59"/>
        <end position="75"/>
    </location>
</feature>
<keyword evidence="4" id="KW-1185">Reference proteome</keyword>
<feature type="region of interest" description="Disordered" evidence="2">
    <location>
        <begin position="1"/>
        <end position="155"/>
    </location>
</feature>
<keyword evidence="1" id="KW-0175">Coiled coil</keyword>
<evidence type="ECO:0000313" key="4">
    <source>
        <dbReference type="Proteomes" id="UP000076842"/>
    </source>
</evidence>
<dbReference type="EMBL" id="KV423943">
    <property type="protein sequence ID" value="KZT59150.1"/>
    <property type="molecule type" value="Genomic_DNA"/>
</dbReference>
<dbReference type="InParanoid" id="A0A165HD92"/>
<evidence type="ECO:0000313" key="3">
    <source>
        <dbReference type="EMBL" id="KZT59150.1"/>
    </source>
</evidence>
<dbReference type="Proteomes" id="UP000076842">
    <property type="component" value="Unassembled WGS sequence"/>
</dbReference>
<sequence>MGQGDMHESFDFPPSSQLHRSGARPADAFLPRMSKPGEPRAIRQSDAETSNTSTQRKRSNPEHRFGDGRRAAERFHHAHIPSLSDPPNPRDANRDAHRLPALENGLHMPRVGQNRSGQPGDNGHSMARRHSDPSQHLPSQSPAYLPPGDLPHTPIMASRQLFRPTGPEVLPNIVPQDVADSNSAMSDPDILSLLLQATRSAKQREQELRELVSGSFSNAALSDGYYKNTRVTTVQEERDELQKKLDRSTHQMTQMKSKASEQMKKSQELFNGFKAEMDKWQEGGKKLVTAVTGIQAFVPQIQDLRKQVKAGVEAISPLIGMSEMGLAKQHVKTRETMDELIKEKENAERDYQQARQTIDLLRGQMEHSSCELAEAKEQIARLERRQEEDKASLQVAQEAKTLYEQMKKQDFQAREKQNSEVIDCIIKAAELEVQNEKLKEEIKRQFKAEQLAVEDLKGALNGREQHIEDLKKDMTKQHALIATYELQLKQLAEHWKDECESLRAREEKERQERFKVVVENEKQAFQLVSQREVYEEKISSVQVQYEKATHDIAALQERYETCRAQQLRSDDIIRQLKDSVAESDAGATAEKTLLDEKIFEMEAENQRLKSELATSQRKLEDLQKNERQRSKDMTRYTGLEKDLNKYKQQLENEQQIAKEEKRRQNEALIAVQTERDQLRGQMASAIERYRTTALTEDELKFVQVINDEMQKVYNVDQVRARNEIKRLQSENVKLQERVELLEAKYREQLAKIIPSQSSASATPASHSVLNDPVPGELHEVSSRGRPARQYTAMGNLFEPTSPMSTEDDDDRRPPVSTVNPMDTVVQPSNKKRARQEDQDGDYVPPKARRATARAPSVVPSSKAKTTYRKRR</sequence>
<feature type="compositionally biased region" description="Polar residues" evidence="2">
    <location>
        <begin position="816"/>
        <end position="828"/>
    </location>
</feature>
<protein>
    <submittedName>
        <fullName evidence="3">Uncharacterized protein</fullName>
    </submittedName>
</protein>
<feature type="region of interest" description="Disordered" evidence="2">
    <location>
        <begin position="755"/>
        <end position="871"/>
    </location>
</feature>
<evidence type="ECO:0000256" key="1">
    <source>
        <dbReference type="SAM" id="Coils"/>
    </source>
</evidence>
<organism evidence="3 4">
    <name type="scientific">Calocera cornea HHB12733</name>
    <dbReference type="NCBI Taxonomy" id="1353952"/>
    <lineage>
        <taxon>Eukaryota</taxon>
        <taxon>Fungi</taxon>
        <taxon>Dikarya</taxon>
        <taxon>Basidiomycota</taxon>
        <taxon>Agaricomycotina</taxon>
        <taxon>Dacrymycetes</taxon>
        <taxon>Dacrymycetales</taxon>
        <taxon>Dacrymycetaceae</taxon>
        <taxon>Calocera</taxon>
    </lineage>
</organism>
<reference evidence="3 4" key="1">
    <citation type="journal article" date="2016" name="Mol. Biol. Evol.">
        <title>Comparative Genomics of Early-Diverging Mushroom-Forming Fungi Provides Insights into the Origins of Lignocellulose Decay Capabilities.</title>
        <authorList>
            <person name="Nagy L.G."/>
            <person name="Riley R."/>
            <person name="Tritt A."/>
            <person name="Adam C."/>
            <person name="Daum C."/>
            <person name="Floudas D."/>
            <person name="Sun H."/>
            <person name="Yadav J.S."/>
            <person name="Pangilinan J."/>
            <person name="Larsson K.H."/>
            <person name="Matsuura K."/>
            <person name="Barry K."/>
            <person name="Labutti K."/>
            <person name="Kuo R."/>
            <person name="Ohm R.A."/>
            <person name="Bhattacharya S.S."/>
            <person name="Shirouzu T."/>
            <person name="Yoshinaga Y."/>
            <person name="Martin F.M."/>
            <person name="Grigoriev I.V."/>
            <person name="Hibbett D.S."/>
        </authorList>
    </citation>
    <scope>NUCLEOTIDE SEQUENCE [LARGE SCALE GENOMIC DNA]</scope>
    <source>
        <strain evidence="3 4">HHB12733</strain>
    </source>
</reference>